<protein>
    <submittedName>
        <fullName evidence="2">Uncharacterized protein</fullName>
    </submittedName>
</protein>
<evidence type="ECO:0000313" key="3">
    <source>
        <dbReference type="Proteomes" id="UP001458880"/>
    </source>
</evidence>
<sequence>MFKSMWIFIQYWYMRYLLVTELYMVEKWERVMIHFVFFMIFCVISLLNASVVLHSVRILNIRGLLIIKIYYNVFIYTIN</sequence>
<feature type="transmembrane region" description="Helical" evidence="1">
    <location>
        <begin position="59"/>
        <end position="78"/>
    </location>
</feature>
<accession>A0AAW1JZA3</accession>
<dbReference type="EMBL" id="JASPKY010000299">
    <property type="protein sequence ID" value="KAK9710019.1"/>
    <property type="molecule type" value="Genomic_DNA"/>
</dbReference>
<keyword evidence="1" id="KW-0472">Membrane</keyword>
<keyword evidence="3" id="KW-1185">Reference proteome</keyword>
<comment type="caution">
    <text evidence="2">The sequence shown here is derived from an EMBL/GenBank/DDBJ whole genome shotgun (WGS) entry which is preliminary data.</text>
</comment>
<evidence type="ECO:0000313" key="2">
    <source>
        <dbReference type="EMBL" id="KAK9710019.1"/>
    </source>
</evidence>
<keyword evidence="1" id="KW-1133">Transmembrane helix</keyword>
<gene>
    <name evidence="2" type="ORF">QE152_g26259</name>
</gene>
<dbReference type="AlphaFoldDB" id="A0AAW1JZA3"/>
<proteinExistence type="predicted"/>
<feature type="transmembrane region" description="Helical" evidence="1">
    <location>
        <begin position="31"/>
        <end position="53"/>
    </location>
</feature>
<name>A0AAW1JZA3_POPJA</name>
<reference evidence="2 3" key="1">
    <citation type="journal article" date="2024" name="BMC Genomics">
        <title>De novo assembly and annotation of Popillia japonica's genome with initial clues to its potential as an invasive pest.</title>
        <authorList>
            <person name="Cucini C."/>
            <person name="Boschi S."/>
            <person name="Funari R."/>
            <person name="Cardaioli E."/>
            <person name="Iannotti N."/>
            <person name="Marturano G."/>
            <person name="Paoli F."/>
            <person name="Bruttini M."/>
            <person name="Carapelli A."/>
            <person name="Frati F."/>
            <person name="Nardi F."/>
        </authorList>
    </citation>
    <scope>NUCLEOTIDE SEQUENCE [LARGE SCALE GENOMIC DNA]</scope>
    <source>
        <strain evidence="2">DMR45628</strain>
    </source>
</reference>
<evidence type="ECO:0000256" key="1">
    <source>
        <dbReference type="SAM" id="Phobius"/>
    </source>
</evidence>
<dbReference type="Proteomes" id="UP001458880">
    <property type="component" value="Unassembled WGS sequence"/>
</dbReference>
<keyword evidence="1" id="KW-0812">Transmembrane</keyword>
<organism evidence="2 3">
    <name type="scientific">Popillia japonica</name>
    <name type="common">Japanese beetle</name>
    <dbReference type="NCBI Taxonomy" id="7064"/>
    <lineage>
        <taxon>Eukaryota</taxon>
        <taxon>Metazoa</taxon>
        <taxon>Ecdysozoa</taxon>
        <taxon>Arthropoda</taxon>
        <taxon>Hexapoda</taxon>
        <taxon>Insecta</taxon>
        <taxon>Pterygota</taxon>
        <taxon>Neoptera</taxon>
        <taxon>Endopterygota</taxon>
        <taxon>Coleoptera</taxon>
        <taxon>Polyphaga</taxon>
        <taxon>Scarabaeiformia</taxon>
        <taxon>Scarabaeidae</taxon>
        <taxon>Rutelinae</taxon>
        <taxon>Popillia</taxon>
    </lineage>
</organism>